<keyword evidence="3" id="KW-1185">Reference proteome</keyword>
<dbReference type="WormBase" id="SRAE_0000072500">
    <property type="protein sequence ID" value="SRP05574"/>
    <property type="gene ID" value="WBGene00256482"/>
</dbReference>
<keyword evidence="2" id="KW-0548">Nucleotidyltransferase</keyword>
<dbReference type="WBParaSite" id="SRAE_0000072500.1">
    <property type="protein sequence ID" value="SRAE_0000072500.1"/>
    <property type="gene ID" value="WBGene00256482"/>
</dbReference>
<reference evidence="2" key="2">
    <citation type="submission" date="2014-09" db="EMBL/GenBank/DDBJ databases">
        <authorList>
            <person name="Aslett A.Martin."/>
        </authorList>
    </citation>
    <scope>NUCLEOTIDE SEQUENCE</scope>
    <source>
        <strain evidence="2">ED321 Heterogonic</strain>
    </source>
</reference>
<dbReference type="InterPro" id="IPR043502">
    <property type="entry name" value="DNA/RNA_pol_sf"/>
</dbReference>
<evidence type="ECO:0000259" key="1">
    <source>
        <dbReference type="PROSITE" id="PS50878"/>
    </source>
</evidence>
<dbReference type="InterPro" id="IPR043128">
    <property type="entry name" value="Rev_trsase/Diguanyl_cyclase"/>
</dbReference>
<name>A0A090MTF9_STRRB</name>
<dbReference type="SUPFAM" id="SSF56672">
    <property type="entry name" value="DNA/RNA polymerases"/>
    <property type="match status" value="1"/>
</dbReference>
<dbReference type="EMBL" id="LN609420">
    <property type="protein sequence ID" value="CEF61608.1"/>
    <property type="molecule type" value="Genomic_DNA"/>
</dbReference>
<proteinExistence type="predicted"/>
<dbReference type="AlphaFoldDB" id="A0A090MTF9"/>
<dbReference type="RefSeq" id="XP_024500816.1">
    <property type="nucleotide sequence ID" value="XM_024646660.1"/>
</dbReference>
<reference evidence="4" key="3">
    <citation type="submission" date="2020-12" db="UniProtKB">
        <authorList>
            <consortium name="WormBaseParasite"/>
        </authorList>
    </citation>
    <scope>IDENTIFICATION</scope>
</reference>
<sequence length="234" mass="26476">MDSYYTTLFDDSNMGECPGTVELQFIDNPKFRHILARLYPPGVTEECVQQKIDQLVKEGIWEKVSYCDAFSSVRPVIKKLDKVDKDSGLVTPDNLRLTADFSLLNMNLKTNVYPVKNISSELARVGLMIKDGNEFVLSVFDVHSAYDSVKITRNSSLKCGIATHNGTYIPPRLPQGISLSPCIWQERIDSIMAKIEAENKYKIPGFGSVMIAYYDDIIIVSTKFSEHFELLKIF</sequence>
<protein>
    <submittedName>
        <fullName evidence="2 4">Reverse transcriptase domain-containing protein</fullName>
    </submittedName>
</protein>
<dbReference type="PANTHER" id="PTHR33064">
    <property type="entry name" value="POL PROTEIN"/>
    <property type="match status" value="1"/>
</dbReference>
<evidence type="ECO:0000313" key="5">
    <source>
        <dbReference type="WormBase" id="SRAE_0000072500"/>
    </source>
</evidence>
<accession>A0A090MTF9</accession>
<dbReference type="Gene3D" id="3.10.10.10">
    <property type="entry name" value="HIV Type 1 Reverse Transcriptase, subunit A, domain 1"/>
    <property type="match status" value="1"/>
</dbReference>
<evidence type="ECO:0000313" key="2">
    <source>
        <dbReference type="EMBL" id="CEF61608.1"/>
    </source>
</evidence>
<dbReference type="PANTHER" id="PTHR33064:SF37">
    <property type="entry name" value="RIBONUCLEASE H"/>
    <property type="match status" value="1"/>
</dbReference>
<dbReference type="PROSITE" id="PS50878">
    <property type="entry name" value="RT_POL"/>
    <property type="match status" value="1"/>
</dbReference>
<feature type="domain" description="Reverse transcriptase" evidence="1">
    <location>
        <begin position="64"/>
        <end position="234"/>
    </location>
</feature>
<dbReference type="OrthoDB" id="425619at2759"/>
<dbReference type="Gene3D" id="3.30.70.270">
    <property type="match status" value="1"/>
</dbReference>
<dbReference type="GeneID" id="36373979"/>
<organism evidence="2">
    <name type="scientific">Strongyloides ratti</name>
    <name type="common">Parasitic roundworm</name>
    <dbReference type="NCBI Taxonomy" id="34506"/>
    <lineage>
        <taxon>Eukaryota</taxon>
        <taxon>Metazoa</taxon>
        <taxon>Ecdysozoa</taxon>
        <taxon>Nematoda</taxon>
        <taxon>Chromadorea</taxon>
        <taxon>Rhabditida</taxon>
        <taxon>Tylenchina</taxon>
        <taxon>Panagrolaimomorpha</taxon>
        <taxon>Strongyloidoidea</taxon>
        <taxon>Strongyloididae</taxon>
        <taxon>Strongyloides</taxon>
    </lineage>
</organism>
<dbReference type="CTD" id="36373979"/>
<evidence type="ECO:0000313" key="4">
    <source>
        <dbReference type="WBParaSite" id="SRAE_0000072500.1"/>
    </source>
</evidence>
<reference evidence="3" key="1">
    <citation type="submission" date="2014-09" db="EMBL/GenBank/DDBJ databases">
        <authorList>
            <person name="Martin A.A."/>
        </authorList>
    </citation>
    <scope>NUCLEOTIDE SEQUENCE</scope>
    <source>
        <strain evidence="3">ED321</strain>
    </source>
</reference>
<keyword evidence="2" id="KW-0808">Transferase</keyword>
<dbReference type="GO" id="GO:0003964">
    <property type="term" value="F:RNA-directed DNA polymerase activity"/>
    <property type="evidence" value="ECO:0007669"/>
    <property type="project" value="UniProtKB-KW"/>
</dbReference>
<gene>
    <name evidence="2 4 5" type="ORF">SRAE_0000072500</name>
</gene>
<keyword evidence="2" id="KW-0695">RNA-directed DNA polymerase</keyword>
<dbReference type="InterPro" id="IPR000477">
    <property type="entry name" value="RT_dom"/>
</dbReference>
<dbReference type="Proteomes" id="UP000035682">
    <property type="component" value="Unplaced"/>
</dbReference>
<evidence type="ECO:0000313" key="3">
    <source>
        <dbReference type="Proteomes" id="UP000035682"/>
    </source>
</evidence>
<dbReference type="InterPro" id="IPR051320">
    <property type="entry name" value="Viral_Replic_Matur_Polypro"/>
</dbReference>
<dbReference type="Pfam" id="PF00078">
    <property type="entry name" value="RVT_1"/>
    <property type="match status" value="1"/>
</dbReference>